<sequence>MTIHIAPQLGFDDLLAEAAETNRKSAFERETGHLPGSMEAAVPYLFDLITAHHAAMLTADIDEALRLRGEAHRLAEKLNGGERGILAGPEAPGCRLERLTTAETGAVPLWGQTGSFVIETNGIRARIEMHGLFGIGAGFSTWLGFAAQAVDWDKPFISQTGYRSFMGFQAEPAPGLTPETFAAKVVAAHVEQALKGKPVPILPDYRKA</sequence>
<gene>
    <name evidence="1" type="ORF">GTK09_18895</name>
</gene>
<name>A0A6N9T7G9_9HYPH</name>
<dbReference type="EMBL" id="JAAAMG010000017">
    <property type="protein sequence ID" value="NDW06492.1"/>
    <property type="molecule type" value="Genomic_DNA"/>
</dbReference>
<protein>
    <submittedName>
        <fullName evidence="1">Uncharacterized protein</fullName>
    </submittedName>
</protein>
<proteinExistence type="predicted"/>
<dbReference type="AlphaFoldDB" id="A0A6N9T7G9"/>
<dbReference type="Proteomes" id="UP000469011">
    <property type="component" value="Unassembled WGS sequence"/>
</dbReference>
<accession>A0A6N9T7G9</accession>
<keyword evidence="2" id="KW-1185">Reference proteome</keyword>
<evidence type="ECO:0000313" key="2">
    <source>
        <dbReference type="Proteomes" id="UP000469011"/>
    </source>
</evidence>
<reference evidence="1 2" key="1">
    <citation type="submission" date="2020-01" db="EMBL/GenBank/DDBJ databases">
        <title>Jiella pacifica sp. nov.</title>
        <authorList>
            <person name="Xue Z."/>
            <person name="Zhu S."/>
            <person name="Chen J."/>
            <person name="Yang J."/>
        </authorList>
    </citation>
    <scope>NUCLEOTIDE SEQUENCE [LARGE SCALE GENOMIC DNA]</scope>
    <source>
        <strain evidence="1 2">40Bstr34</strain>
    </source>
</reference>
<comment type="caution">
    <text evidence="1">The sequence shown here is derived from an EMBL/GenBank/DDBJ whole genome shotgun (WGS) entry which is preliminary data.</text>
</comment>
<evidence type="ECO:0000313" key="1">
    <source>
        <dbReference type="EMBL" id="NDW06492.1"/>
    </source>
</evidence>
<organism evidence="1 2">
    <name type="scientific">Jiella pacifica</name>
    <dbReference type="NCBI Taxonomy" id="2696469"/>
    <lineage>
        <taxon>Bacteria</taxon>
        <taxon>Pseudomonadati</taxon>
        <taxon>Pseudomonadota</taxon>
        <taxon>Alphaproteobacteria</taxon>
        <taxon>Hyphomicrobiales</taxon>
        <taxon>Aurantimonadaceae</taxon>
        <taxon>Jiella</taxon>
    </lineage>
</organism>